<feature type="chain" id="PRO_5034003055" evidence="1">
    <location>
        <begin position="22"/>
        <end position="323"/>
    </location>
</feature>
<accession>A0A8H4J4Z0</accession>
<feature type="domain" description="GP-PDE" evidence="2">
    <location>
        <begin position="33"/>
        <end position="299"/>
    </location>
</feature>
<reference evidence="3" key="1">
    <citation type="submission" date="2020-04" db="EMBL/GenBank/DDBJ databases">
        <title>Genome Assembly and Annotation of Botryosphaeria dothidea sdau 11-99, a Latent Pathogen of Apple Fruit Ring Rot in China.</title>
        <authorList>
            <person name="Yu C."/>
            <person name="Diao Y."/>
            <person name="Lu Q."/>
            <person name="Zhao J."/>
            <person name="Cui S."/>
            <person name="Peng C."/>
            <person name="He B."/>
            <person name="Liu H."/>
        </authorList>
    </citation>
    <scope>NUCLEOTIDE SEQUENCE [LARGE SCALE GENOMIC DNA]</scope>
    <source>
        <strain evidence="3">Sdau11-99</strain>
    </source>
</reference>
<feature type="signal peptide" evidence="1">
    <location>
        <begin position="1"/>
        <end position="21"/>
    </location>
</feature>
<dbReference type="Proteomes" id="UP000572817">
    <property type="component" value="Unassembled WGS sequence"/>
</dbReference>
<sequence length="323" mass="36103">MALYLALRSIVVVVGKVVVYSYLSPSNDFTGRIEVQAHRGGMGMRSEESLWAFAYAMEIGADTLEMDSVFTKDGPDIYETKCTGDYVGEYIKNLTLAQVKSLDCDLQLHDYVQQNTHHGTKIAILEEVLELVNCYGDKDVTINLETKIDPTAPERTWPVEKYIELIPILSKHGLLERTTIQSFDWRTHILIHEQYPAVPLVALLDQTTIVPNTTGGAYPWLGGLNLEKDYDGDWVATAARDRGERYTLFTTKNVVDRANRLGMQVIPGTIDYEVMSNKMIDGGVHSIISNYPERVFAVARQRGLSIGHAKNPSMPECLTNASV</sequence>
<keyword evidence="4" id="KW-1185">Reference proteome</keyword>
<proteinExistence type="predicted"/>
<dbReference type="InterPro" id="IPR030395">
    <property type="entry name" value="GP_PDE_dom"/>
</dbReference>
<evidence type="ECO:0000313" key="3">
    <source>
        <dbReference type="EMBL" id="KAF4312188.1"/>
    </source>
</evidence>
<keyword evidence="1" id="KW-0732">Signal</keyword>
<dbReference type="GO" id="GO:0008081">
    <property type="term" value="F:phosphoric diester hydrolase activity"/>
    <property type="evidence" value="ECO:0007669"/>
    <property type="project" value="InterPro"/>
</dbReference>
<evidence type="ECO:0000313" key="4">
    <source>
        <dbReference type="Proteomes" id="UP000572817"/>
    </source>
</evidence>
<dbReference type="PANTHER" id="PTHR46211">
    <property type="entry name" value="GLYCEROPHOSPHORYL DIESTER PHOSPHODIESTERASE"/>
    <property type="match status" value="1"/>
</dbReference>
<dbReference type="Pfam" id="PF03009">
    <property type="entry name" value="GDPD"/>
    <property type="match status" value="1"/>
</dbReference>
<dbReference type="AlphaFoldDB" id="A0A8H4J4Z0"/>
<name>A0A8H4J4Z0_9PEZI</name>
<dbReference type="InterPro" id="IPR017946">
    <property type="entry name" value="PLC-like_Pdiesterase_TIM-brl"/>
</dbReference>
<evidence type="ECO:0000256" key="1">
    <source>
        <dbReference type="SAM" id="SignalP"/>
    </source>
</evidence>
<dbReference type="EMBL" id="WWBZ02000007">
    <property type="protein sequence ID" value="KAF4312188.1"/>
    <property type="molecule type" value="Genomic_DNA"/>
</dbReference>
<evidence type="ECO:0000259" key="2">
    <source>
        <dbReference type="PROSITE" id="PS51704"/>
    </source>
</evidence>
<dbReference type="PROSITE" id="PS51704">
    <property type="entry name" value="GP_PDE"/>
    <property type="match status" value="1"/>
</dbReference>
<gene>
    <name evidence="3" type="ORF">GTA08_BOTSDO12078</name>
</gene>
<dbReference type="PANTHER" id="PTHR46211:SF14">
    <property type="entry name" value="GLYCEROPHOSPHODIESTER PHOSPHODIESTERASE"/>
    <property type="match status" value="1"/>
</dbReference>
<organism evidence="3 4">
    <name type="scientific">Botryosphaeria dothidea</name>
    <dbReference type="NCBI Taxonomy" id="55169"/>
    <lineage>
        <taxon>Eukaryota</taxon>
        <taxon>Fungi</taxon>
        <taxon>Dikarya</taxon>
        <taxon>Ascomycota</taxon>
        <taxon>Pezizomycotina</taxon>
        <taxon>Dothideomycetes</taxon>
        <taxon>Dothideomycetes incertae sedis</taxon>
        <taxon>Botryosphaeriales</taxon>
        <taxon>Botryosphaeriaceae</taxon>
        <taxon>Botryosphaeria</taxon>
    </lineage>
</organism>
<dbReference type="GO" id="GO:0006629">
    <property type="term" value="P:lipid metabolic process"/>
    <property type="evidence" value="ECO:0007669"/>
    <property type="project" value="InterPro"/>
</dbReference>
<dbReference type="OrthoDB" id="1058301at2759"/>
<dbReference type="SUPFAM" id="SSF51695">
    <property type="entry name" value="PLC-like phosphodiesterases"/>
    <property type="match status" value="1"/>
</dbReference>
<comment type="caution">
    <text evidence="3">The sequence shown here is derived from an EMBL/GenBank/DDBJ whole genome shotgun (WGS) entry which is preliminary data.</text>
</comment>
<protein>
    <submittedName>
        <fullName evidence="3">Glycerophosphoryl diester phosphodiesterase protein</fullName>
    </submittedName>
</protein>
<dbReference type="Gene3D" id="3.20.20.190">
    <property type="entry name" value="Phosphatidylinositol (PI) phosphodiesterase"/>
    <property type="match status" value="1"/>
</dbReference>